<name>A0ABW8SJZ7_9CLOT</name>
<evidence type="ECO:0008006" key="4">
    <source>
        <dbReference type="Google" id="ProtNLM"/>
    </source>
</evidence>
<evidence type="ECO:0000256" key="1">
    <source>
        <dbReference type="SAM" id="Phobius"/>
    </source>
</evidence>
<dbReference type="EMBL" id="JBJHZX010000017">
    <property type="protein sequence ID" value="MFL0196390.1"/>
    <property type="molecule type" value="Genomic_DNA"/>
</dbReference>
<feature type="transmembrane region" description="Helical" evidence="1">
    <location>
        <begin position="169"/>
        <end position="189"/>
    </location>
</feature>
<feature type="transmembrane region" description="Helical" evidence="1">
    <location>
        <begin position="243"/>
        <end position="262"/>
    </location>
</feature>
<feature type="transmembrane region" description="Helical" evidence="1">
    <location>
        <begin position="457"/>
        <end position="483"/>
    </location>
</feature>
<comment type="caution">
    <text evidence="2">The sequence shown here is derived from an EMBL/GenBank/DDBJ whole genome shotgun (WGS) entry which is preliminary data.</text>
</comment>
<dbReference type="RefSeq" id="WP_406792499.1">
    <property type="nucleotide sequence ID" value="NZ_JBJHZX010000017.1"/>
</dbReference>
<dbReference type="Proteomes" id="UP001623660">
    <property type="component" value="Unassembled WGS sequence"/>
</dbReference>
<keyword evidence="3" id="KW-1185">Reference proteome</keyword>
<accession>A0ABW8SJZ7</accession>
<feature type="transmembrane region" description="Helical" evidence="1">
    <location>
        <begin position="218"/>
        <end position="236"/>
    </location>
</feature>
<organism evidence="2 3">
    <name type="scientific">Candidatus Clostridium eludens</name>
    <dbReference type="NCBI Taxonomy" id="3381663"/>
    <lineage>
        <taxon>Bacteria</taxon>
        <taxon>Bacillati</taxon>
        <taxon>Bacillota</taxon>
        <taxon>Clostridia</taxon>
        <taxon>Eubacteriales</taxon>
        <taxon>Clostridiaceae</taxon>
        <taxon>Clostridium</taxon>
    </lineage>
</organism>
<feature type="transmembrane region" description="Helical" evidence="1">
    <location>
        <begin position="396"/>
        <end position="414"/>
    </location>
</feature>
<feature type="transmembrane region" description="Helical" evidence="1">
    <location>
        <begin position="15"/>
        <end position="39"/>
    </location>
</feature>
<protein>
    <recommendedName>
        <fullName evidence="4">Glycosyltransferase RgtA/B/C/D-like domain-containing protein</fullName>
    </recommendedName>
</protein>
<reference evidence="2 3" key="1">
    <citation type="submission" date="2024-11" db="EMBL/GenBank/DDBJ databases">
        <authorList>
            <person name="Heng Y.C."/>
            <person name="Lim A.C.H."/>
            <person name="Lee J.K.Y."/>
            <person name="Kittelmann S."/>
        </authorList>
    </citation>
    <scope>NUCLEOTIDE SEQUENCE [LARGE SCALE GENOMIC DNA]</scope>
    <source>
        <strain evidence="2 3">WILCCON 0269</strain>
    </source>
</reference>
<feature type="transmembrane region" description="Helical" evidence="1">
    <location>
        <begin position="94"/>
        <end position="111"/>
    </location>
</feature>
<evidence type="ECO:0000313" key="3">
    <source>
        <dbReference type="Proteomes" id="UP001623660"/>
    </source>
</evidence>
<keyword evidence="1" id="KW-0812">Transmembrane</keyword>
<keyword evidence="1" id="KW-1133">Transmembrane helix</keyword>
<proteinExistence type="predicted"/>
<feature type="transmembrane region" description="Helical" evidence="1">
    <location>
        <begin position="421"/>
        <end position="445"/>
    </location>
</feature>
<feature type="transmembrane region" description="Helical" evidence="1">
    <location>
        <begin position="143"/>
        <end position="163"/>
    </location>
</feature>
<evidence type="ECO:0000313" key="2">
    <source>
        <dbReference type="EMBL" id="MFL0196390.1"/>
    </source>
</evidence>
<gene>
    <name evidence="2" type="ORF">ACJDU8_12615</name>
</gene>
<sequence>MKWLTRKIIYIKNNYIIEVIVLVVIAVILANTLFLYPIVGKCDNGDFGRLLLYGGLINLSNSYHKIYDKFVHLNYLISSPGIFLLFGKNWVSGSVLLKLAVFISLFLHGFKNRLFDIRYLAFVYSIIFLLAIFLIINFNKLSYLLKVAAGIIIILFFTDISYISYFNSFYGEAGTIVFFFLSIGTYLNLITKEKPSTKHFIYFFIASAGFLTSKAQEIPLFIFMFIVYIGLFICYKEKTYRKCIIISSLLVFILCSAAYISLTDRMNQNNMYQAVFLGILTDSQNPEKDLQELGLNKKFVVFNGKSFYNRHSKNDPLGEEMLREFYPNISPVKILGFYLKHPLRLWKRIVDSANNAYDFSELGRWNFIKGQYSSHKLANTFRTNLINEYPGLHRNIYIFILFSISYFCIIIICFMRNKDKILRLFMLLLLFILLSGASQLILPVIGSGYGDFGKHLFLLNLCYDVMVVVAILWCLHIISKFIILKKDTSKNY</sequence>
<feature type="transmembrane region" description="Helical" evidence="1">
    <location>
        <begin position="117"/>
        <end position="136"/>
    </location>
</feature>
<keyword evidence="1" id="KW-0472">Membrane</keyword>